<gene>
    <name evidence="1" type="ORF">AVEN_225802_1</name>
</gene>
<evidence type="ECO:0000313" key="2">
    <source>
        <dbReference type="Proteomes" id="UP000499080"/>
    </source>
</evidence>
<dbReference type="AlphaFoldDB" id="A0A4Y2BB16"/>
<comment type="caution">
    <text evidence="1">The sequence shown here is derived from an EMBL/GenBank/DDBJ whole genome shotgun (WGS) entry which is preliminary data.</text>
</comment>
<accession>A0A4Y2BB16</accession>
<name>A0A4Y2BB16_ARAVE</name>
<dbReference type="EMBL" id="BGPR01000064">
    <property type="protein sequence ID" value="GBL89258.1"/>
    <property type="molecule type" value="Genomic_DNA"/>
</dbReference>
<proteinExistence type="predicted"/>
<sequence>MTATKCLAYIWEDTQHVTCFSSINSRSGDKLFREISERLVNEAFQVTTLKGIATEEIGRSRRPKNEPSPLCWKLSAKNYSAFDQCIVDSNGYLCHALFMPPSCNHFSCYILYFELPFNEAVRLNQG</sequence>
<evidence type="ECO:0000313" key="1">
    <source>
        <dbReference type="EMBL" id="GBL89258.1"/>
    </source>
</evidence>
<keyword evidence="2" id="KW-1185">Reference proteome</keyword>
<organism evidence="1 2">
    <name type="scientific">Araneus ventricosus</name>
    <name type="common">Orbweaver spider</name>
    <name type="synonym">Epeira ventricosa</name>
    <dbReference type="NCBI Taxonomy" id="182803"/>
    <lineage>
        <taxon>Eukaryota</taxon>
        <taxon>Metazoa</taxon>
        <taxon>Ecdysozoa</taxon>
        <taxon>Arthropoda</taxon>
        <taxon>Chelicerata</taxon>
        <taxon>Arachnida</taxon>
        <taxon>Araneae</taxon>
        <taxon>Araneomorphae</taxon>
        <taxon>Entelegynae</taxon>
        <taxon>Araneoidea</taxon>
        <taxon>Araneidae</taxon>
        <taxon>Araneus</taxon>
    </lineage>
</organism>
<dbReference type="Proteomes" id="UP000499080">
    <property type="component" value="Unassembled WGS sequence"/>
</dbReference>
<reference evidence="1 2" key="1">
    <citation type="journal article" date="2019" name="Sci. Rep.">
        <title>Orb-weaving spider Araneus ventricosus genome elucidates the spidroin gene catalogue.</title>
        <authorList>
            <person name="Kono N."/>
            <person name="Nakamura H."/>
            <person name="Ohtoshi R."/>
            <person name="Moran D.A.P."/>
            <person name="Shinohara A."/>
            <person name="Yoshida Y."/>
            <person name="Fujiwara M."/>
            <person name="Mori M."/>
            <person name="Tomita M."/>
            <person name="Arakawa K."/>
        </authorList>
    </citation>
    <scope>NUCLEOTIDE SEQUENCE [LARGE SCALE GENOMIC DNA]</scope>
</reference>
<protein>
    <submittedName>
        <fullName evidence="1">Uncharacterized protein</fullName>
    </submittedName>
</protein>